<dbReference type="EMBL" id="JAKELL010000061">
    <property type="protein sequence ID" value="KAH8985668.1"/>
    <property type="molecule type" value="Genomic_DNA"/>
</dbReference>
<feature type="transmembrane region" description="Helical" evidence="1">
    <location>
        <begin position="223"/>
        <end position="242"/>
    </location>
</feature>
<dbReference type="Proteomes" id="UP001201163">
    <property type="component" value="Unassembled WGS sequence"/>
</dbReference>
<name>A0AAD4Q803_9AGAM</name>
<keyword evidence="1" id="KW-1133">Transmembrane helix</keyword>
<organism evidence="3 4">
    <name type="scientific">Lactarius akahatsu</name>
    <dbReference type="NCBI Taxonomy" id="416441"/>
    <lineage>
        <taxon>Eukaryota</taxon>
        <taxon>Fungi</taxon>
        <taxon>Dikarya</taxon>
        <taxon>Basidiomycota</taxon>
        <taxon>Agaricomycotina</taxon>
        <taxon>Agaricomycetes</taxon>
        <taxon>Russulales</taxon>
        <taxon>Russulaceae</taxon>
        <taxon>Lactarius</taxon>
    </lineage>
</organism>
<feature type="transmembrane region" description="Helical" evidence="1">
    <location>
        <begin position="181"/>
        <end position="202"/>
    </location>
</feature>
<evidence type="ECO:0000256" key="1">
    <source>
        <dbReference type="SAM" id="Phobius"/>
    </source>
</evidence>
<reference evidence="3" key="1">
    <citation type="submission" date="2022-01" db="EMBL/GenBank/DDBJ databases">
        <title>Comparative genomics reveals a dynamic genome evolution in the ectomycorrhizal milk-cap (Lactarius) mushrooms.</title>
        <authorList>
            <consortium name="DOE Joint Genome Institute"/>
            <person name="Lebreton A."/>
            <person name="Tang N."/>
            <person name="Kuo A."/>
            <person name="LaButti K."/>
            <person name="Drula E."/>
            <person name="Barry K."/>
            <person name="Clum A."/>
            <person name="Lipzen A."/>
            <person name="Mousain D."/>
            <person name="Ng V."/>
            <person name="Wang R."/>
            <person name="Wang X."/>
            <person name="Dai Y."/>
            <person name="Henrissat B."/>
            <person name="Grigoriev I.V."/>
            <person name="Guerin-Laguette A."/>
            <person name="Yu F."/>
            <person name="Martin F.M."/>
        </authorList>
    </citation>
    <scope>NUCLEOTIDE SEQUENCE</scope>
    <source>
        <strain evidence="3">QP</strain>
    </source>
</reference>
<dbReference type="InterPro" id="IPR045340">
    <property type="entry name" value="DUF6533"/>
</dbReference>
<gene>
    <name evidence="3" type="ORF">EDB92DRAFT_1881631</name>
</gene>
<evidence type="ECO:0000259" key="2">
    <source>
        <dbReference type="Pfam" id="PF20151"/>
    </source>
</evidence>
<feature type="transmembrane region" description="Helical" evidence="1">
    <location>
        <begin position="30"/>
        <end position="48"/>
    </location>
</feature>
<dbReference type="AlphaFoldDB" id="A0AAD4Q803"/>
<feature type="domain" description="DUF6533" evidence="2">
    <location>
        <begin position="30"/>
        <end position="73"/>
    </location>
</feature>
<feature type="transmembrane region" description="Helical" evidence="1">
    <location>
        <begin position="248"/>
        <end position="269"/>
    </location>
</feature>
<dbReference type="Pfam" id="PF20151">
    <property type="entry name" value="DUF6533"/>
    <property type="match status" value="1"/>
</dbReference>
<keyword evidence="4" id="KW-1185">Reference proteome</keyword>
<accession>A0AAD4Q803</accession>
<feature type="transmembrane region" description="Helical" evidence="1">
    <location>
        <begin position="137"/>
        <end position="161"/>
    </location>
</feature>
<keyword evidence="1" id="KW-0812">Transmembrane</keyword>
<keyword evidence="1" id="KW-0472">Membrane</keyword>
<protein>
    <recommendedName>
        <fullName evidence="2">DUF6533 domain-containing protein</fullName>
    </recommendedName>
</protein>
<sequence length="300" mass="34127">MSNSSVFPPEVVALLPLAIKEQPVIDAERYMSAVGFSVLVYDFLLTFGDEVRYIWRRPVTNIKVLYLFLRYGVTVAQVVYFQAISGLTTSHISHSFCVGSLIVLALVGSMSLILANYIMIIRVYTLWDHRKWMLRTLYIGYSLSVCSTIAFVATSIVQLAPHVVHDPFIFHMCLITGRSPYWIGIWLSQALFDVFLFVLTITNAASRPRRANVKIITDLRRDGLVFYLGLFVGRFLNVALSIPTDRQYYLIAVSFVLSLSTVMVTRLVLRVERLLVTRGSGRDLQVPNWMYNSYELQSAD</sequence>
<feature type="transmembrane region" description="Helical" evidence="1">
    <location>
        <begin position="101"/>
        <end position="125"/>
    </location>
</feature>
<comment type="caution">
    <text evidence="3">The sequence shown here is derived from an EMBL/GenBank/DDBJ whole genome shotgun (WGS) entry which is preliminary data.</text>
</comment>
<proteinExistence type="predicted"/>
<evidence type="ECO:0000313" key="4">
    <source>
        <dbReference type="Proteomes" id="UP001201163"/>
    </source>
</evidence>
<feature type="transmembrane region" description="Helical" evidence="1">
    <location>
        <begin position="60"/>
        <end position="81"/>
    </location>
</feature>
<evidence type="ECO:0000313" key="3">
    <source>
        <dbReference type="EMBL" id="KAH8985668.1"/>
    </source>
</evidence>